<dbReference type="Pfam" id="PF13893">
    <property type="entry name" value="RRM_5"/>
    <property type="match status" value="1"/>
</dbReference>
<dbReference type="InterPro" id="IPR021790">
    <property type="entry name" value="PTBP1-like_RRM2"/>
</dbReference>
<keyword evidence="6" id="KW-1185">Reference proteome</keyword>
<dbReference type="InterPro" id="IPR035979">
    <property type="entry name" value="RBD_domain_sf"/>
</dbReference>
<proteinExistence type="predicted"/>
<dbReference type="Pfam" id="PF22976">
    <property type="entry name" value="RRM_10"/>
    <property type="match status" value="1"/>
</dbReference>
<dbReference type="Gene3D" id="3.30.70.330">
    <property type="match status" value="3"/>
</dbReference>
<dbReference type="FunFam" id="3.30.70.330:FF:000206">
    <property type="entry name" value="Smooth, isoform L"/>
    <property type="match status" value="1"/>
</dbReference>
<dbReference type="GO" id="GO:0003723">
    <property type="term" value="F:RNA binding"/>
    <property type="evidence" value="ECO:0007669"/>
    <property type="project" value="UniProtKB-UniRule"/>
</dbReference>
<evidence type="ECO:0000256" key="4">
    <source>
        <dbReference type="SAM" id="MobiDB-lite"/>
    </source>
</evidence>
<name>A0A6J2UJD3_DROLE</name>
<dbReference type="InterPro" id="IPR012677">
    <property type="entry name" value="Nucleotide-bd_a/b_plait_sf"/>
</dbReference>
<dbReference type="RefSeq" id="XP_030388300.1">
    <property type="nucleotide sequence ID" value="XM_030532440.1"/>
</dbReference>
<dbReference type="InterPro" id="IPR055204">
    <property type="entry name" value="HNRNPL_RRM"/>
</dbReference>
<keyword evidence="2 3" id="KW-0694">RNA-binding</keyword>
<evidence type="ECO:0000256" key="1">
    <source>
        <dbReference type="ARBA" id="ARBA00022737"/>
    </source>
</evidence>
<dbReference type="Proteomes" id="UP000504634">
    <property type="component" value="Unplaced"/>
</dbReference>
<feature type="domain" description="RRM" evidence="5">
    <location>
        <begin position="81"/>
        <end position="158"/>
    </location>
</feature>
<gene>
    <name evidence="7" type="primary">LOC115634596</name>
</gene>
<dbReference type="FunFam" id="3.30.70.330:FF:000072">
    <property type="entry name" value="heterogeneous nuclear ribonucleoprotein L isoform X1"/>
    <property type="match status" value="1"/>
</dbReference>
<feature type="compositionally biased region" description="Basic and acidic residues" evidence="4">
    <location>
        <begin position="65"/>
        <end position="75"/>
    </location>
</feature>
<evidence type="ECO:0000256" key="2">
    <source>
        <dbReference type="ARBA" id="ARBA00022884"/>
    </source>
</evidence>
<dbReference type="Pfam" id="PF11835">
    <property type="entry name" value="RRM_8"/>
    <property type="match status" value="1"/>
</dbReference>
<keyword evidence="1" id="KW-0677">Repeat</keyword>
<dbReference type="FunFam" id="3.30.70.330:FF:000052">
    <property type="entry name" value="Heterogeneous nuclear ribonucleoprotein L like"/>
    <property type="match status" value="1"/>
</dbReference>
<feature type="domain" description="RRM" evidence="5">
    <location>
        <begin position="241"/>
        <end position="316"/>
    </location>
</feature>
<evidence type="ECO:0000313" key="7">
    <source>
        <dbReference type="RefSeq" id="XP_030388300.1"/>
    </source>
</evidence>
<dbReference type="SMART" id="SM00360">
    <property type="entry name" value="RRM"/>
    <property type="match status" value="3"/>
</dbReference>
<dbReference type="CDD" id="cd12694">
    <property type="entry name" value="RRM2_hnRNPL_like"/>
    <property type="match status" value="1"/>
</dbReference>
<organism evidence="6 7">
    <name type="scientific">Drosophila lebanonensis</name>
    <name type="common">Fruit fly</name>
    <name type="synonym">Scaptodrosophila lebanonensis</name>
    <dbReference type="NCBI Taxonomy" id="7225"/>
    <lineage>
        <taxon>Eukaryota</taxon>
        <taxon>Metazoa</taxon>
        <taxon>Ecdysozoa</taxon>
        <taxon>Arthropoda</taxon>
        <taxon>Hexapoda</taxon>
        <taxon>Insecta</taxon>
        <taxon>Pterygota</taxon>
        <taxon>Neoptera</taxon>
        <taxon>Endopterygota</taxon>
        <taxon>Diptera</taxon>
        <taxon>Brachycera</taxon>
        <taxon>Muscomorpha</taxon>
        <taxon>Ephydroidea</taxon>
        <taxon>Drosophilidae</taxon>
        <taxon>Scaptodrosophila</taxon>
    </lineage>
</organism>
<feature type="region of interest" description="Disordered" evidence="4">
    <location>
        <begin position="1"/>
        <end position="75"/>
    </location>
</feature>
<accession>A0A6J2UJD3</accession>
<dbReference type="CDD" id="cd12427">
    <property type="entry name" value="RRM4_hnRNPL_like"/>
    <property type="match status" value="1"/>
</dbReference>
<dbReference type="PROSITE" id="PS50102">
    <property type="entry name" value="RRM"/>
    <property type="match status" value="2"/>
</dbReference>
<dbReference type="InterPro" id="IPR000504">
    <property type="entry name" value="RRM_dom"/>
</dbReference>
<evidence type="ECO:0000259" key="5">
    <source>
        <dbReference type="PROSITE" id="PS50102"/>
    </source>
</evidence>
<protein>
    <submittedName>
        <fullName evidence="7">Heterogeneous nuclear ribonucleoprotein L isoform X10</fullName>
    </submittedName>
</protein>
<reference evidence="7" key="1">
    <citation type="submission" date="2025-08" db="UniProtKB">
        <authorList>
            <consortium name="RefSeq"/>
        </authorList>
    </citation>
    <scope>IDENTIFICATION</scope>
    <source>
        <strain evidence="7">11010-0011.00</strain>
        <tissue evidence="7">Whole body</tissue>
    </source>
</reference>
<evidence type="ECO:0000256" key="3">
    <source>
        <dbReference type="PROSITE-ProRule" id="PRU00176"/>
    </source>
</evidence>
<dbReference type="AlphaFoldDB" id="A0A6J2UJD3"/>
<sequence length="476" mass="52071">MPYNGASNGSGSGGSGGGGSTIVVSEGPQNKKIRTGVQQPGENDVHMHARSTQQQNQQQALMNKSNDDLRRKRPETTRPNHILLFTIINPFYPITVDVLHKICNPHGQVLRIVIFKKNGVQAMVEFDSLDAATRARENLNGADIYAGCCTLKIDYAKPEKLNVYKNEPDTSWDYTLSTEPPLLGPGAAFPPFGAPEYHTTTPENWKGATIHPTGLMKEPTGVVPGRNAPVAFTPQGQAQGAVMMVYGLDHDTSNTDKLFNLVCLYGNVARIKFLKTKEGTAMVQMGDSVAVERCVQHLNNIPVGSGGKIQIAFSKQNFLSEVINPFLLPDHTPSFKEYTGSKNNRFLSPAQASKNRIQPPSKILHFFNTPPGLTEDQLIGIFNIKDVPATSVRLFPLKTERSSSGLIEFPNISQAVLAIMKCNHLPIEGKGTKFPFIMKLCFSSSKSMNGAWNNATNEGMIEKENDGDGKVVEIYN</sequence>
<dbReference type="PANTHER" id="PTHR15592">
    <property type="entry name" value="MATRIN 3/NUCLEAR PROTEIN 220-RELATED"/>
    <property type="match status" value="1"/>
</dbReference>
<keyword evidence="7" id="KW-0687">Ribonucleoprotein</keyword>
<dbReference type="SUPFAM" id="SSF54928">
    <property type="entry name" value="RNA-binding domain, RBD"/>
    <property type="match status" value="3"/>
</dbReference>
<evidence type="ECO:0000313" key="6">
    <source>
        <dbReference type="Proteomes" id="UP000504634"/>
    </source>
</evidence>
<dbReference type="CDD" id="cd12424">
    <property type="entry name" value="RRM3_hnRNPL_like"/>
    <property type="match status" value="1"/>
</dbReference>
<feature type="compositionally biased region" description="Gly residues" evidence="4">
    <location>
        <begin position="8"/>
        <end position="20"/>
    </location>
</feature>
<dbReference type="GeneID" id="115634596"/>
<dbReference type="GO" id="GO:1990904">
    <property type="term" value="C:ribonucleoprotein complex"/>
    <property type="evidence" value="ECO:0007669"/>
    <property type="project" value="UniProtKB-KW"/>
</dbReference>
<dbReference type="CTD" id="37254"/>